<protein>
    <submittedName>
        <fullName evidence="2">Uncharacterized protein</fullName>
    </submittedName>
</protein>
<dbReference type="EMBL" id="CATKSN020000176">
    <property type="protein sequence ID" value="CAI9149202.1"/>
    <property type="molecule type" value="Genomic_DNA"/>
</dbReference>
<organism evidence="2 3">
    <name type="scientific">Rangifer tarandus platyrhynchus</name>
    <name type="common">Svalbard reindeer</name>
    <dbReference type="NCBI Taxonomy" id="3082113"/>
    <lineage>
        <taxon>Eukaryota</taxon>
        <taxon>Metazoa</taxon>
        <taxon>Chordata</taxon>
        <taxon>Craniata</taxon>
        <taxon>Vertebrata</taxon>
        <taxon>Euteleostomi</taxon>
        <taxon>Mammalia</taxon>
        <taxon>Eutheria</taxon>
        <taxon>Laurasiatheria</taxon>
        <taxon>Artiodactyla</taxon>
        <taxon>Ruminantia</taxon>
        <taxon>Pecora</taxon>
        <taxon>Cervidae</taxon>
        <taxon>Odocoileinae</taxon>
        <taxon>Rangifer</taxon>
    </lineage>
</organism>
<evidence type="ECO:0000313" key="3">
    <source>
        <dbReference type="Proteomes" id="UP001176941"/>
    </source>
</evidence>
<name>A0ABN8XLR3_RANTA</name>
<feature type="non-terminal residue" evidence="2">
    <location>
        <position position="1"/>
    </location>
</feature>
<feature type="compositionally biased region" description="Basic residues" evidence="1">
    <location>
        <begin position="56"/>
        <end position="75"/>
    </location>
</feature>
<accession>A0ABN8XLR3</accession>
<keyword evidence="3" id="KW-1185">Reference proteome</keyword>
<gene>
    <name evidence="2" type="ORF">MRATA1EN1_LOCUS30820</name>
</gene>
<proteinExistence type="predicted"/>
<reference evidence="2" key="1">
    <citation type="submission" date="2023-04" db="EMBL/GenBank/DDBJ databases">
        <authorList>
            <consortium name="ELIXIR-Norway"/>
        </authorList>
    </citation>
    <scope>NUCLEOTIDE SEQUENCE [LARGE SCALE GENOMIC DNA]</scope>
</reference>
<evidence type="ECO:0000256" key="1">
    <source>
        <dbReference type="SAM" id="MobiDB-lite"/>
    </source>
</evidence>
<dbReference type="Proteomes" id="UP001176941">
    <property type="component" value="Unassembled WGS sequence"/>
</dbReference>
<feature type="region of interest" description="Disordered" evidence="1">
    <location>
        <begin position="51"/>
        <end position="81"/>
    </location>
</feature>
<evidence type="ECO:0000313" key="2">
    <source>
        <dbReference type="EMBL" id="CAI9149202.1"/>
    </source>
</evidence>
<comment type="caution">
    <text evidence="2">The sequence shown here is derived from an EMBL/GenBank/DDBJ whole genome shotgun (WGS) entry which is preliminary data.</text>
</comment>
<sequence length="386" mass="43112">IFARQRVKAACASIIPSLERLLVGRCARHRVYWWSPKCLPRADGHLERIASNRTAGRSRPRGRVQRKLHAHRRNTHHTENRRMHPACKYAYGVGRFGALVRRTTSSASADRRLTQKAYAVHLPMLQSTLIAPKVLEGNGSFIRRLIERLPGLTTERHGDAREAQRDAHSLEWACYRASVPPDRPTHGLDVPANTAEPLMRPSVSSSCSRQSAIQPRLQKLLALDRIGAKTSETHKIVSYASAKAQRRGAAPGETHVTRGLAPSTSVRLVAGCRRCSGLQETRILRGAFGYALLFLAWCARFSEACALWCAAFYPRVVPIARKSVSETRERTTHPDNVNHWTPCRVPSRYLPRAVSSSHLRAAVLETRNVQIVSRQSALHGPRDALL</sequence>